<dbReference type="AlphaFoldDB" id="A0A537KZ33"/>
<organism evidence="3 4">
    <name type="scientific">Candidatus Segetimicrobium genomatis</name>
    <dbReference type="NCBI Taxonomy" id="2569760"/>
    <lineage>
        <taxon>Bacteria</taxon>
        <taxon>Bacillati</taxon>
        <taxon>Candidatus Sysuimicrobiota</taxon>
        <taxon>Candidatus Sysuimicrobiia</taxon>
        <taxon>Candidatus Sysuimicrobiales</taxon>
        <taxon>Candidatus Segetimicrobiaceae</taxon>
        <taxon>Candidatus Segetimicrobium</taxon>
    </lineage>
</organism>
<dbReference type="InterPro" id="IPR027413">
    <property type="entry name" value="GROEL-like_equatorial_sf"/>
</dbReference>
<keyword evidence="2" id="KW-0143">Chaperone</keyword>
<evidence type="ECO:0008006" key="5">
    <source>
        <dbReference type="Google" id="ProtNLM"/>
    </source>
</evidence>
<proteinExistence type="inferred from homology"/>
<dbReference type="SUPFAM" id="SSF48592">
    <property type="entry name" value="GroEL equatorial domain-like"/>
    <property type="match status" value="1"/>
</dbReference>
<evidence type="ECO:0000313" key="3">
    <source>
        <dbReference type="EMBL" id="TMJ00757.1"/>
    </source>
</evidence>
<reference evidence="3 4" key="1">
    <citation type="journal article" date="2019" name="Nat. Microbiol.">
        <title>Mediterranean grassland soil C-N compound turnover is dependent on rainfall and depth, and is mediated by genomically divergent microorganisms.</title>
        <authorList>
            <person name="Diamond S."/>
            <person name="Andeer P.F."/>
            <person name="Li Z."/>
            <person name="Crits-Christoph A."/>
            <person name="Burstein D."/>
            <person name="Anantharaman K."/>
            <person name="Lane K.R."/>
            <person name="Thomas B.C."/>
            <person name="Pan C."/>
            <person name="Northen T.R."/>
            <person name="Banfield J.F."/>
        </authorList>
    </citation>
    <scope>NUCLEOTIDE SEQUENCE [LARGE SCALE GENOMIC DNA]</scope>
    <source>
        <strain evidence="3">NP_4</strain>
    </source>
</reference>
<comment type="caution">
    <text evidence="3">The sequence shown here is derived from an EMBL/GenBank/DDBJ whole genome shotgun (WGS) entry which is preliminary data.</text>
</comment>
<dbReference type="GO" id="GO:0042026">
    <property type="term" value="P:protein refolding"/>
    <property type="evidence" value="ECO:0007669"/>
    <property type="project" value="InterPro"/>
</dbReference>
<dbReference type="GO" id="GO:0005524">
    <property type="term" value="F:ATP binding"/>
    <property type="evidence" value="ECO:0007669"/>
    <property type="project" value="InterPro"/>
</dbReference>
<dbReference type="Proteomes" id="UP000319353">
    <property type="component" value="Unassembled WGS sequence"/>
</dbReference>
<dbReference type="GO" id="GO:0140662">
    <property type="term" value="F:ATP-dependent protein folding chaperone"/>
    <property type="evidence" value="ECO:0007669"/>
    <property type="project" value="InterPro"/>
</dbReference>
<dbReference type="Gene3D" id="1.10.560.10">
    <property type="entry name" value="GroEL-like equatorial domain"/>
    <property type="match status" value="1"/>
</dbReference>
<protein>
    <recommendedName>
        <fullName evidence="5">Chaperonin GroEL</fullName>
    </recommendedName>
</protein>
<evidence type="ECO:0000256" key="2">
    <source>
        <dbReference type="ARBA" id="ARBA00023186"/>
    </source>
</evidence>
<dbReference type="Pfam" id="PF00118">
    <property type="entry name" value="Cpn60_TCP1"/>
    <property type="match status" value="1"/>
</dbReference>
<dbReference type="PANTHER" id="PTHR45633">
    <property type="entry name" value="60 KDA HEAT SHOCK PROTEIN, MITOCHONDRIAL"/>
    <property type="match status" value="1"/>
</dbReference>
<dbReference type="InterPro" id="IPR002423">
    <property type="entry name" value="Cpn60/GroEL/TCP-1"/>
</dbReference>
<name>A0A537KZ33_9BACT</name>
<accession>A0A537KZ33</accession>
<evidence type="ECO:0000256" key="1">
    <source>
        <dbReference type="ARBA" id="ARBA00006607"/>
    </source>
</evidence>
<feature type="non-terminal residue" evidence="3">
    <location>
        <position position="1"/>
    </location>
</feature>
<comment type="similarity">
    <text evidence="1">Belongs to the chaperonin (HSP60) family.</text>
</comment>
<evidence type="ECO:0000313" key="4">
    <source>
        <dbReference type="Proteomes" id="UP000319353"/>
    </source>
</evidence>
<sequence>EGWLIVEHLREKPLGTGYNVLSGKFEDMVKAGIVDPAKVVRSALQNAASVASLMLTTQAMVVEKPEEDERGSGAPSMPPM</sequence>
<dbReference type="EMBL" id="VBAL01000111">
    <property type="protein sequence ID" value="TMJ00757.1"/>
    <property type="molecule type" value="Genomic_DNA"/>
</dbReference>
<dbReference type="InterPro" id="IPR001844">
    <property type="entry name" value="Cpn60/GroEL"/>
</dbReference>
<gene>
    <name evidence="3" type="ORF">E6H01_08465</name>
</gene>